<dbReference type="Pfam" id="PF00691">
    <property type="entry name" value="OmpA"/>
    <property type="match status" value="1"/>
</dbReference>
<accession>A0A0H2M598</accession>
<evidence type="ECO:0000256" key="1">
    <source>
        <dbReference type="PROSITE-ProRule" id="PRU00473"/>
    </source>
</evidence>
<name>A0A0H2M598_VARPD</name>
<dbReference type="InterPro" id="IPR006665">
    <property type="entry name" value="OmpA-like"/>
</dbReference>
<dbReference type="RefSeq" id="WP_047787637.1">
    <property type="nucleotide sequence ID" value="NZ_JZWI01000060.1"/>
</dbReference>
<dbReference type="PANTHER" id="PTHR38033">
    <property type="entry name" value="MEMBRANE PROTEIN-RELATED"/>
    <property type="match status" value="1"/>
</dbReference>
<dbReference type="GO" id="GO:0016020">
    <property type="term" value="C:membrane"/>
    <property type="evidence" value="ECO:0007669"/>
    <property type="project" value="UniProtKB-UniRule"/>
</dbReference>
<dbReference type="Proteomes" id="UP000035170">
    <property type="component" value="Unassembled WGS sequence"/>
</dbReference>
<keyword evidence="3" id="KW-1133">Transmembrane helix</keyword>
<keyword evidence="3" id="KW-0812">Transmembrane</keyword>
<feature type="compositionally biased region" description="Basic and acidic residues" evidence="2">
    <location>
        <begin position="408"/>
        <end position="419"/>
    </location>
</feature>
<evidence type="ECO:0000313" key="6">
    <source>
        <dbReference type="Proteomes" id="UP000035170"/>
    </source>
</evidence>
<comment type="caution">
    <text evidence="5">The sequence shown here is derived from an EMBL/GenBank/DDBJ whole genome shotgun (WGS) entry which is preliminary data.</text>
</comment>
<feature type="domain" description="OmpA-like" evidence="4">
    <location>
        <begin position="325"/>
        <end position="445"/>
    </location>
</feature>
<evidence type="ECO:0000259" key="4">
    <source>
        <dbReference type="PROSITE" id="PS51123"/>
    </source>
</evidence>
<gene>
    <name evidence="5" type="primary">motB2</name>
    <name evidence="5" type="ORF">VPARA_66540</name>
</gene>
<evidence type="ECO:0000256" key="2">
    <source>
        <dbReference type="SAM" id="MobiDB-lite"/>
    </source>
</evidence>
<evidence type="ECO:0000256" key="3">
    <source>
        <dbReference type="SAM" id="Phobius"/>
    </source>
</evidence>
<dbReference type="Gene3D" id="3.30.1330.60">
    <property type="entry name" value="OmpA-like domain"/>
    <property type="match status" value="1"/>
</dbReference>
<dbReference type="NCBIfam" id="TIGR03350">
    <property type="entry name" value="type_VI_ompA"/>
    <property type="match status" value="1"/>
</dbReference>
<dbReference type="AlphaFoldDB" id="A0A0H2M598"/>
<dbReference type="NCBIfam" id="TIGR03349">
    <property type="entry name" value="IV_VI_DotU"/>
    <property type="match status" value="1"/>
</dbReference>
<dbReference type="NCBIfam" id="NF038228">
    <property type="entry name" value="IcmH_DotU_IVB"/>
    <property type="match status" value="1"/>
</dbReference>
<dbReference type="Pfam" id="PF09850">
    <property type="entry name" value="DotU"/>
    <property type="match status" value="1"/>
</dbReference>
<dbReference type="PROSITE" id="PS51123">
    <property type="entry name" value="OMPA_2"/>
    <property type="match status" value="1"/>
</dbReference>
<dbReference type="InterPro" id="IPR036737">
    <property type="entry name" value="OmpA-like_sf"/>
</dbReference>
<dbReference type="PANTHER" id="PTHR38033:SF1">
    <property type="entry name" value="DOTU FAMILY TYPE IV_VI SECRETION SYSTEM PROTEIN"/>
    <property type="match status" value="1"/>
</dbReference>
<dbReference type="Gene3D" id="1.25.40.590">
    <property type="entry name" value="Type IV / VI secretion system, DotU"/>
    <property type="match status" value="1"/>
</dbReference>
<evidence type="ECO:0000313" key="5">
    <source>
        <dbReference type="EMBL" id="KLN52220.1"/>
    </source>
</evidence>
<dbReference type="InterPro" id="IPR017733">
    <property type="entry name" value="OmpA-like_dom_proteobacteria"/>
</dbReference>
<dbReference type="SUPFAM" id="SSF103088">
    <property type="entry name" value="OmpA-like"/>
    <property type="match status" value="1"/>
</dbReference>
<sequence length="458" mass="49411">MNGVNDMAVGPGGFVPPNPGGGGNNSGNGDPAGVPLVSRGAGQQQPQSFTAWHDARRPHAGDTALAGNNPLVAAANPLLDLIPQIRATGHHDAPAQLREHLVDEVRRFETRAQQSGIAPEVIIGARYCLCTAVDEAAALTPWGGSIWSSQSLLVMFHNETWGGEKFFQLLSRLVQNPQQHLQLIELIYFCLAMGFEGRFRVIDNGRTQLETLKQRLLQIIRQARGEIAVPLSPHWQDASAPVRRTRNWVPLWAVGAVAAVLLVLVFGVLTFSLASRSDGAFAAVNAVRLPQTQRAVAVAPAPQPRLQRFLEPEIRDGLLTVRDEADRSVVVLRGDGLFASGSDRVLDRYAPVLARVADALNSVEGNVLISGFSDDQPIRSVRFPSNWQLSQARADAVKKMIATRVTRPERLRAEGRGDADPLVPNDSPANRARNRRVEVTLLVAPVAGAAAPSQGGTR</sequence>
<dbReference type="EMBL" id="JZWI01000060">
    <property type="protein sequence ID" value="KLN52220.1"/>
    <property type="molecule type" value="Genomic_DNA"/>
</dbReference>
<dbReference type="InterPro" id="IPR038522">
    <property type="entry name" value="T4/T6SS_DotU_sf"/>
</dbReference>
<keyword evidence="6" id="KW-1185">Reference proteome</keyword>
<keyword evidence="1 3" id="KW-0472">Membrane</keyword>
<protein>
    <submittedName>
        <fullName evidence="5">Motility protein B</fullName>
    </submittedName>
</protein>
<dbReference type="PATRIC" id="fig|34073.19.peg.6859"/>
<dbReference type="InterPro" id="IPR017732">
    <property type="entry name" value="T4/T6SS_DotU"/>
</dbReference>
<organism evidence="5 6">
    <name type="scientific">Variovorax paradoxus</name>
    <dbReference type="NCBI Taxonomy" id="34073"/>
    <lineage>
        <taxon>Bacteria</taxon>
        <taxon>Pseudomonadati</taxon>
        <taxon>Pseudomonadota</taxon>
        <taxon>Betaproteobacteria</taxon>
        <taxon>Burkholderiales</taxon>
        <taxon>Comamonadaceae</taxon>
        <taxon>Variovorax</taxon>
    </lineage>
</organism>
<dbReference type="NCBIfam" id="NF005444">
    <property type="entry name" value="PRK07033.1"/>
    <property type="match status" value="1"/>
</dbReference>
<feature type="region of interest" description="Disordered" evidence="2">
    <location>
        <begin position="1"/>
        <end position="46"/>
    </location>
</feature>
<dbReference type="CDD" id="cd07185">
    <property type="entry name" value="OmpA_C-like"/>
    <property type="match status" value="1"/>
</dbReference>
<feature type="transmembrane region" description="Helical" evidence="3">
    <location>
        <begin position="248"/>
        <end position="271"/>
    </location>
</feature>
<reference evidence="5 6" key="1">
    <citation type="submission" date="2015-03" db="EMBL/GenBank/DDBJ databases">
        <title>Genome sequence of Variovorax paradoxus TBEA6.</title>
        <authorList>
            <person name="Poehlein A."/>
            <person name="Schuldes J."/>
            <person name="Wuebbeler J.H."/>
            <person name="Hiessl S."/>
            <person name="Steinbuechel A."/>
            <person name="Daniel R."/>
        </authorList>
    </citation>
    <scope>NUCLEOTIDE SEQUENCE [LARGE SCALE GENOMIC DNA]</scope>
    <source>
        <strain evidence="5 6">TBEA6</strain>
    </source>
</reference>
<feature type="region of interest" description="Disordered" evidence="2">
    <location>
        <begin position="408"/>
        <end position="431"/>
    </location>
</feature>
<proteinExistence type="predicted"/>